<protein>
    <submittedName>
        <fullName evidence="7">UPF0104 family protein</fullName>
    </submittedName>
</protein>
<dbReference type="FunCoup" id="A0A3N0V2H5">
    <property type="interactions" value="37"/>
</dbReference>
<accession>A0A3N0V2H5</accession>
<comment type="subcellular location">
    <subcellularLocation>
        <location evidence="1">Cell membrane</location>
        <topology evidence="1">Multi-pass membrane protein</topology>
    </subcellularLocation>
</comment>
<keyword evidence="5 6" id="KW-0472">Membrane</keyword>
<proteinExistence type="predicted"/>
<feature type="transmembrane region" description="Helical" evidence="6">
    <location>
        <begin position="62"/>
        <end position="78"/>
    </location>
</feature>
<evidence type="ECO:0000256" key="1">
    <source>
        <dbReference type="ARBA" id="ARBA00004651"/>
    </source>
</evidence>
<dbReference type="PANTHER" id="PTHR39087:SF2">
    <property type="entry name" value="UPF0104 MEMBRANE PROTEIN MJ1595"/>
    <property type="match status" value="1"/>
</dbReference>
<keyword evidence="3 6" id="KW-0812">Transmembrane</keyword>
<feature type="transmembrane region" description="Helical" evidence="6">
    <location>
        <begin position="98"/>
        <end position="116"/>
    </location>
</feature>
<dbReference type="GO" id="GO:0005886">
    <property type="term" value="C:plasma membrane"/>
    <property type="evidence" value="ECO:0007669"/>
    <property type="project" value="UniProtKB-SubCell"/>
</dbReference>
<evidence type="ECO:0000256" key="5">
    <source>
        <dbReference type="ARBA" id="ARBA00023136"/>
    </source>
</evidence>
<dbReference type="PANTHER" id="PTHR39087">
    <property type="entry name" value="UPF0104 MEMBRANE PROTEIN MJ1595"/>
    <property type="match status" value="1"/>
</dbReference>
<organism evidence="7 8">
    <name type="scientific">Stagnimonas aquatica</name>
    <dbReference type="NCBI Taxonomy" id="2689987"/>
    <lineage>
        <taxon>Bacteria</taxon>
        <taxon>Pseudomonadati</taxon>
        <taxon>Pseudomonadota</taxon>
        <taxon>Gammaproteobacteria</taxon>
        <taxon>Nevskiales</taxon>
        <taxon>Nevskiaceae</taxon>
        <taxon>Stagnimonas</taxon>
    </lineage>
</organism>
<dbReference type="Pfam" id="PF03706">
    <property type="entry name" value="LPG_synthase_TM"/>
    <property type="match status" value="1"/>
</dbReference>
<evidence type="ECO:0000256" key="3">
    <source>
        <dbReference type="ARBA" id="ARBA00022692"/>
    </source>
</evidence>
<dbReference type="InterPro" id="IPR022791">
    <property type="entry name" value="L-PG_synthase/AglD"/>
</dbReference>
<feature type="transmembrane region" description="Helical" evidence="6">
    <location>
        <begin position="136"/>
        <end position="155"/>
    </location>
</feature>
<feature type="transmembrane region" description="Helical" evidence="6">
    <location>
        <begin position="215"/>
        <end position="233"/>
    </location>
</feature>
<dbReference type="Proteomes" id="UP000282106">
    <property type="component" value="Unassembled WGS sequence"/>
</dbReference>
<evidence type="ECO:0000313" key="7">
    <source>
        <dbReference type="EMBL" id="ROH86802.1"/>
    </source>
</evidence>
<comment type="caution">
    <text evidence="7">The sequence shown here is derived from an EMBL/GenBank/DDBJ whole genome shotgun (WGS) entry which is preliminary data.</text>
</comment>
<dbReference type="InParanoid" id="A0A3N0V2H5"/>
<feature type="transmembrane region" description="Helical" evidence="6">
    <location>
        <begin position="285"/>
        <end position="310"/>
    </location>
</feature>
<feature type="transmembrane region" description="Helical" evidence="6">
    <location>
        <begin position="261"/>
        <end position="278"/>
    </location>
</feature>
<reference evidence="7 8" key="1">
    <citation type="submission" date="2018-10" db="EMBL/GenBank/DDBJ databases">
        <authorList>
            <person name="Chen W.-M."/>
        </authorList>
    </citation>
    <scope>NUCLEOTIDE SEQUENCE [LARGE SCALE GENOMIC DNA]</scope>
    <source>
        <strain evidence="7 8">THS-13</strain>
    </source>
</reference>
<feature type="transmembrane region" description="Helical" evidence="6">
    <location>
        <begin position="175"/>
        <end position="194"/>
    </location>
</feature>
<evidence type="ECO:0000256" key="4">
    <source>
        <dbReference type="ARBA" id="ARBA00022989"/>
    </source>
</evidence>
<evidence type="ECO:0000256" key="6">
    <source>
        <dbReference type="SAM" id="Phobius"/>
    </source>
</evidence>
<keyword evidence="8" id="KW-1185">Reference proteome</keyword>
<evidence type="ECO:0000313" key="8">
    <source>
        <dbReference type="Proteomes" id="UP000282106"/>
    </source>
</evidence>
<feature type="transmembrane region" description="Helical" evidence="6">
    <location>
        <begin position="330"/>
        <end position="354"/>
    </location>
</feature>
<keyword evidence="4 6" id="KW-1133">Transmembrane helix</keyword>
<keyword evidence="2" id="KW-1003">Cell membrane</keyword>
<sequence length="365" mass="38751">MSFFDMPFAGSGLCWRSLAGIAPGPLVLNEHLIHSPQTTRNPGIPESPHYQRPMSPRLKSRLVAVLSLAVFAFALWVLKDSLGQVRWAEVRGHLLGLPGWRLAGALLCVAGSYWMLSYYDLLAVRAVGSGLPYRQVAPISFSAYAVGHNLGFSALSGGALRLRAYSRLGLSTSQIGGIAALCAITFALGVNLVLDAALLLQTAQAARILHLSEPLVRAIALVNIVLLAAYLWLTAGRAGRPFEVGGTRLVAPGWSQACRQMLVSVADLACSAAALYLLMPALPDLSYVAFLGLYALAMAAAIASSVPGGLGVFESVLLLALPAAPKSELLGAALAFRALYYLLPLILALAWLALEELRRWRKAAA</sequence>
<dbReference type="AlphaFoldDB" id="A0A3N0V2H5"/>
<dbReference type="EMBL" id="RJVO01000008">
    <property type="protein sequence ID" value="ROH86802.1"/>
    <property type="molecule type" value="Genomic_DNA"/>
</dbReference>
<gene>
    <name evidence="7" type="ORF">ED208_14615</name>
</gene>
<evidence type="ECO:0000256" key="2">
    <source>
        <dbReference type="ARBA" id="ARBA00022475"/>
    </source>
</evidence>
<name>A0A3N0V2H5_9GAMM</name>